<feature type="domain" description="Fe/B12 periplasmic-binding" evidence="5">
    <location>
        <begin position="73"/>
        <end position="237"/>
    </location>
</feature>
<comment type="similarity">
    <text evidence="2">Belongs to the bacterial solute-binding protein 8 family.</text>
</comment>
<evidence type="ECO:0000313" key="6">
    <source>
        <dbReference type="EMBL" id="OKH29096.1"/>
    </source>
</evidence>
<dbReference type="Proteomes" id="UP000185984">
    <property type="component" value="Unassembled WGS sequence"/>
</dbReference>
<keyword evidence="4" id="KW-0732">Signal</keyword>
<keyword evidence="7" id="KW-1185">Reference proteome</keyword>
<dbReference type="GO" id="GO:0030288">
    <property type="term" value="C:outer membrane-bounded periplasmic space"/>
    <property type="evidence" value="ECO:0007669"/>
    <property type="project" value="TreeGrafter"/>
</dbReference>
<gene>
    <name evidence="6" type="ORF">NIES1031_00365</name>
</gene>
<dbReference type="AlphaFoldDB" id="A0A1U7HZS3"/>
<dbReference type="PANTHER" id="PTHR30532:SF24">
    <property type="entry name" value="FERRIC ENTEROBACTIN-BINDING PERIPLASMIC PROTEIN FEPB"/>
    <property type="match status" value="1"/>
</dbReference>
<evidence type="ECO:0000256" key="1">
    <source>
        <dbReference type="ARBA" id="ARBA00004196"/>
    </source>
</evidence>
<dbReference type="RefSeq" id="WP_073547592.1">
    <property type="nucleotide sequence ID" value="NZ_CAWMVK010000001.1"/>
</dbReference>
<evidence type="ECO:0000256" key="3">
    <source>
        <dbReference type="ARBA" id="ARBA00022448"/>
    </source>
</evidence>
<dbReference type="InterPro" id="IPR051313">
    <property type="entry name" value="Bact_iron-sidero_bind"/>
</dbReference>
<evidence type="ECO:0000256" key="2">
    <source>
        <dbReference type="ARBA" id="ARBA00008814"/>
    </source>
</evidence>
<dbReference type="EMBL" id="MRCC01000001">
    <property type="protein sequence ID" value="OKH29096.1"/>
    <property type="molecule type" value="Genomic_DNA"/>
</dbReference>
<dbReference type="PROSITE" id="PS50983">
    <property type="entry name" value="FE_B12_PBP"/>
    <property type="match status" value="1"/>
</dbReference>
<dbReference type="Gene3D" id="3.40.50.1980">
    <property type="entry name" value="Nitrogenase molybdenum iron protein domain"/>
    <property type="match status" value="1"/>
</dbReference>
<dbReference type="PANTHER" id="PTHR30532">
    <property type="entry name" value="IRON III DICITRATE-BINDING PERIPLASMIC PROTEIN"/>
    <property type="match status" value="1"/>
</dbReference>
<dbReference type="Pfam" id="PF01497">
    <property type="entry name" value="Peripla_BP_2"/>
    <property type="match status" value="1"/>
</dbReference>
<comment type="subcellular location">
    <subcellularLocation>
        <location evidence="1">Cell envelope</location>
    </subcellularLocation>
</comment>
<evidence type="ECO:0000259" key="5">
    <source>
        <dbReference type="PROSITE" id="PS50983"/>
    </source>
</evidence>
<dbReference type="InterPro" id="IPR002491">
    <property type="entry name" value="ABC_transptr_periplasmic_BD"/>
</dbReference>
<dbReference type="GO" id="GO:1901678">
    <property type="term" value="P:iron coordination entity transport"/>
    <property type="evidence" value="ECO:0007669"/>
    <property type="project" value="UniProtKB-ARBA"/>
</dbReference>
<evidence type="ECO:0000256" key="4">
    <source>
        <dbReference type="ARBA" id="ARBA00022729"/>
    </source>
</evidence>
<protein>
    <recommendedName>
        <fullName evidence="5">Fe/B12 periplasmic-binding domain-containing protein</fullName>
    </recommendedName>
</protein>
<proteinExistence type="inferred from homology"/>
<evidence type="ECO:0000313" key="7">
    <source>
        <dbReference type="Proteomes" id="UP000185984"/>
    </source>
</evidence>
<organism evidence="6 7">
    <name type="scientific">Chroogloeocystis siderophila 5.2 s.c.1</name>
    <dbReference type="NCBI Taxonomy" id="247279"/>
    <lineage>
        <taxon>Bacteria</taxon>
        <taxon>Bacillati</taxon>
        <taxon>Cyanobacteriota</taxon>
        <taxon>Cyanophyceae</taxon>
        <taxon>Oscillatoriophycideae</taxon>
        <taxon>Chroococcales</taxon>
        <taxon>Chroococcaceae</taxon>
        <taxon>Chroogloeocystis</taxon>
    </lineage>
</organism>
<name>A0A1U7HZS3_9CHRO</name>
<keyword evidence="3" id="KW-0813">Transport</keyword>
<dbReference type="SUPFAM" id="SSF53807">
    <property type="entry name" value="Helical backbone' metal receptor"/>
    <property type="match status" value="1"/>
</dbReference>
<accession>A0A1U7HZS3</accession>
<sequence length="237" mass="26103">MRIDLFNASLALPDGGEFQQANPTEEIVFVSVTRVGNLVRVAITGLDAPPGVEVSISPQFVLSVTPSSDTVAKVAALIPHILDSILALGVQPAAYAETVRLNLPRFDNPATQIPHLGNRITTQPVNLGDRQNPSLEALVQLKPDVIIGERWLHQDEYHLLTKIAPTLLFDDTKGEKQHWTNDITGIAQVLGREDAAQNINRSISATASIRQNFGNDIRIFTLFMPYYPTFTIFLLRT</sequence>
<comment type="caution">
    <text evidence="6">The sequence shown here is derived from an EMBL/GenBank/DDBJ whole genome shotgun (WGS) entry which is preliminary data.</text>
</comment>
<reference evidence="6 7" key="1">
    <citation type="submission" date="2016-11" db="EMBL/GenBank/DDBJ databases">
        <title>Draft Genome Sequences of Nine Cyanobacterial Strains from Diverse Habitats.</title>
        <authorList>
            <person name="Zhu T."/>
            <person name="Hou S."/>
            <person name="Lu X."/>
            <person name="Hess W.R."/>
        </authorList>
    </citation>
    <scope>NUCLEOTIDE SEQUENCE [LARGE SCALE GENOMIC DNA]</scope>
    <source>
        <strain evidence="6 7">5.2 s.c.1</strain>
    </source>
</reference>
<dbReference type="STRING" id="247279.NIES1031_00365"/>